<comment type="caution">
    <text evidence="9">The sequence shown here is derived from an EMBL/GenBank/DDBJ whole genome shotgun (WGS) entry which is preliminary data.</text>
</comment>
<accession>A0A6N9H682</accession>
<dbReference type="PANTHER" id="PTHR35007:SF3">
    <property type="entry name" value="POSSIBLE CONSERVED ALANINE RICH MEMBRANE PROTEIN"/>
    <property type="match status" value="1"/>
</dbReference>
<keyword evidence="3 7" id="KW-0812">Transmembrane</keyword>
<reference evidence="9 10" key="1">
    <citation type="submission" date="2020-01" db="EMBL/GenBank/DDBJ databases">
        <authorList>
            <person name="Deng T."/>
        </authorList>
    </citation>
    <scope>NUCLEOTIDE SEQUENCE [LARGE SCALE GENOMIC DNA]</scope>
    <source>
        <strain evidence="9 10">5221</strain>
    </source>
</reference>
<feature type="region of interest" description="Disordered" evidence="6">
    <location>
        <begin position="30"/>
        <end position="65"/>
    </location>
</feature>
<dbReference type="Pfam" id="PF00482">
    <property type="entry name" value="T2SSF"/>
    <property type="match status" value="1"/>
</dbReference>
<evidence type="ECO:0000313" key="10">
    <source>
        <dbReference type="Proteomes" id="UP000469215"/>
    </source>
</evidence>
<dbReference type="EMBL" id="WWEQ01000012">
    <property type="protein sequence ID" value="MYM19246.1"/>
    <property type="molecule type" value="Genomic_DNA"/>
</dbReference>
<comment type="subcellular location">
    <subcellularLocation>
        <location evidence="1">Cell membrane</location>
        <topology evidence="1">Multi-pass membrane protein</topology>
    </subcellularLocation>
</comment>
<organism evidence="9 10">
    <name type="scientific">Brevibacterium rongguiense</name>
    <dbReference type="NCBI Taxonomy" id="2695267"/>
    <lineage>
        <taxon>Bacteria</taxon>
        <taxon>Bacillati</taxon>
        <taxon>Actinomycetota</taxon>
        <taxon>Actinomycetes</taxon>
        <taxon>Micrococcales</taxon>
        <taxon>Brevibacteriaceae</taxon>
        <taxon>Brevibacterium</taxon>
    </lineage>
</organism>
<dbReference type="Proteomes" id="UP000469215">
    <property type="component" value="Unassembled WGS sequence"/>
</dbReference>
<dbReference type="GO" id="GO:0005886">
    <property type="term" value="C:plasma membrane"/>
    <property type="evidence" value="ECO:0007669"/>
    <property type="project" value="UniProtKB-SubCell"/>
</dbReference>
<evidence type="ECO:0000256" key="7">
    <source>
        <dbReference type="SAM" id="Phobius"/>
    </source>
</evidence>
<evidence type="ECO:0000256" key="6">
    <source>
        <dbReference type="SAM" id="MobiDB-lite"/>
    </source>
</evidence>
<keyword evidence="10" id="KW-1185">Reference proteome</keyword>
<evidence type="ECO:0000256" key="1">
    <source>
        <dbReference type="ARBA" id="ARBA00004651"/>
    </source>
</evidence>
<evidence type="ECO:0000256" key="3">
    <source>
        <dbReference type="ARBA" id="ARBA00022692"/>
    </source>
</evidence>
<protein>
    <recommendedName>
        <fullName evidence="8">Type II secretion system protein GspF domain-containing protein</fullName>
    </recommendedName>
</protein>
<dbReference type="PANTHER" id="PTHR35007">
    <property type="entry name" value="INTEGRAL MEMBRANE PROTEIN-RELATED"/>
    <property type="match status" value="1"/>
</dbReference>
<dbReference type="InterPro" id="IPR018076">
    <property type="entry name" value="T2SS_GspF_dom"/>
</dbReference>
<feature type="domain" description="Type II secretion system protein GspF" evidence="8">
    <location>
        <begin position="80"/>
        <end position="204"/>
    </location>
</feature>
<evidence type="ECO:0000256" key="5">
    <source>
        <dbReference type="ARBA" id="ARBA00023136"/>
    </source>
</evidence>
<evidence type="ECO:0000256" key="2">
    <source>
        <dbReference type="ARBA" id="ARBA00022475"/>
    </source>
</evidence>
<evidence type="ECO:0000256" key="4">
    <source>
        <dbReference type="ARBA" id="ARBA00022989"/>
    </source>
</evidence>
<dbReference type="AlphaFoldDB" id="A0A6N9H682"/>
<feature type="transmembrane region" description="Helical" evidence="7">
    <location>
        <begin position="188"/>
        <end position="213"/>
    </location>
</feature>
<proteinExistence type="predicted"/>
<evidence type="ECO:0000259" key="8">
    <source>
        <dbReference type="Pfam" id="PF00482"/>
    </source>
</evidence>
<sequence>MVSIIAGGLAGLAVWLLVAEPSGRLRTLLGRAGEPASPGARLGRSRPSSAGAAAPGPARRGHRARGARASDIDLLAFDLDLAAICLQAGLPTERALELAAQAGGDRSGLGRLGRALELGGEDPADSAERGRDGPSATAEALESVAALIGFSRATGVSLAPLLRGLASDLRRTEHRRRQLAAARLGVQLVIPLGVCILPAFILLGVVPVLLTLVSDMAGLFR</sequence>
<keyword evidence="5 7" id="KW-0472">Membrane</keyword>
<feature type="compositionally biased region" description="Low complexity" evidence="6">
    <location>
        <begin position="37"/>
        <end position="58"/>
    </location>
</feature>
<evidence type="ECO:0000313" key="9">
    <source>
        <dbReference type="EMBL" id="MYM19246.1"/>
    </source>
</evidence>
<gene>
    <name evidence="9" type="ORF">GSY69_04490</name>
</gene>
<keyword evidence="4 7" id="KW-1133">Transmembrane helix</keyword>
<keyword evidence="2" id="KW-1003">Cell membrane</keyword>
<name>A0A6N9H682_9MICO</name>